<keyword evidence="14" id="KW-0969">Cilium</keyword>
<protein>
    <recommendedName>
        <fullName evidence="2 10">Flagellar motor switch protein FliM</fullName>
    </recommendedName>
</protein>
<name>A0A098G3A1_9GAMM</name>
<dbReference type="SUPFAM" id="SSF103039">
    <property type="entry name" value="CheC-like"/>
    <property type="match status" value="1"/>
</dbReference>
<dbReference type="GO" id="GO:0050918">
    <property type="term" value="P:positive chemotaxis"/>
    <property type="evidence" value="ECO:0007669"/>
    <property type="project" value="TreeGrafter"/>
</dbReference>
<accession>A0A098G3A1</accession>
<dbReference type="InterPro" id="IPR036429">
    <property type="entry name" value="SpoA-like_sf"/>
</dbReference>
<dbReference type="InterPro" id="IPR001689">
    <property type="entry name" value="Flag_FliM"/>
</dbReference>
<evidence type="ECO:0000256" key="12">
    <source>
        <dbReference type="SAM" id="MobiDB-lite"/>
    </source>
</evidence>
<dbReference type="GO" id="GO:0003774">
    <property type="term" value="F:cytoskeletal motor activity"/>
    <property type="evidence" value="ECO:0007669"/>
    <property type="project" value="InterPro"/>
</dbReference>
<evidence type="ECO:0000313" key="14">
    <source>
        <dbReference type="EMBL" id="CEG56469.1"/>
    </source>
</evidence>
<dbReference type="PANTHER" id="PTHR30034:SF3">
    <property type="entry name" value="FLAGELLAR MOTOR SWITCH PROTEIN FLIM"/>
    <property type="match status" value="1"/>
</dbReference>
<dbReference type="EMBL" id="LN614827">
    <property type="protein sequence ID" value="CEG56469.1"/>
    <property type="molecule type" value="Genomic_DNA"/>
</dbReference>
<keyword evidence="6 11" id="KW-0283">Flagellar rotation</keyword>
<gene>
    <name evidence="14" type="ORF">LFA_1030</name>
</gene>
<evidence type="ECO:0000256" key="11">
    <source>
        <dbReference type="PIRNR" id="PIRNR002888"/>
    </source>
</evidence>
<feature type="region of interest" description="Disordered" evidence="12">
    <location>
        <begin position="24"/>
        <end position="75"/>
    </location>
</feature>
<keyword evidence="3 11" id="KW-1003">Cell membrane</keyword>
<dbReference type="CDD" id="cd17908">
    <property type="entry name" value="FliM"/>
    <property type="match status" value="1"/>
</dbReference>
<evidence type="ECO:0000256" key="9">
    <source>
        <dbReference type="ARBA" id="ARBA00025044"/>
    </source>
</evidence>
<organism evidence="14 15">
    <name type="scientific">Legionella fallonii LLAP-10</name>
    <dbReference type="NCBI Taxonomy" id="1212491"/>
    <lineage>
        <taxon>Bacteria</taxon>
        <taxon>Pseudomonadati</taxon>
        <taxon>Pseudomonadota</taxon>
        <taxon>Gammaproteobacteria</taxon>
        <taxon>Legionellales</taxon>
        <taxon>Legionellaceae</taxon>
        <taxon>Legionella</taxon>
    </lineage>
</organism>
<evidence type="ECO:0000256" key="8">
    <source>
        <dbReference type="ARBA" id="ARBA00023143"/>
    </source>
</evidence>
<dbReference type="KEGG" id="lfa:LFA_1030"/>
<dbReference type="HOGENOM" id="CLU_052646_1_2_6"/>
<evidence type="ECO:0000256" key="1">
    <source>
        <dbReference type="ARBA" id="ARBA00011049"/>
    </source>
</evidence>
<comment type="subcellular location">
    <subcellularLocation>
        <location evidence="11">Cell inner membrane</location>
        <topology evidence="11">Peripheral membrane protein</topology>
    </subcellularLocation>
    <subcellularLocation>
        <location evidence="11">Bacterial flagellum basal body</location>
    </subcellularLocation>
</comment>
<dbReference type="Gene3D" id="3.40.1550.10">
    <property type="entry name" value="CheC-like"/>
    <property type="match status" value="1"/>
</dbReference>
<dbReference type="NCBIfam" id="TIGR01397">
    <property type="entry name" value="fliM_switch"/>
    <property type="match status" value="1"/>
</dbReference>
<dbReference type="InterPro" id="IPR001543">
    <property type="entry name" value="FliN-like_C"/>
</dbReference>
<dbReference type="GO" id="GO:0009425">
    <property type="term" value="C:bacterial-type flagellum basal body"/>
    <property type="evidence" value="ECO:0007669"/>
    <property type="project" value="UniProtKB-SubCell"/>
</dbReference>
<dbReference type="Pfam" id="PF01052">
    <property type="entry name" value="FliMN_C"/>
    <property type="match status" value="1"/>
</dbReference>
<evidence type="ECO:0000313" key="15">
    <source>
        <dbReference type="Proteomes" id="UP000032430"/>
    </source>
</evidence>
<dbReference type="PRINTS" id="PR00955">
    <property type="entry name" value="FLGMOTORFLIM"/>
</dbReference>
<proteinExistence type="inferred from homology"/>
<keyword evidence="5 11" id="KW-0997">Cell inner membrane</keyword>
<keyword evidence="14" id="KW-0966">Cell projection</keyword>
<keyword evidence="4 11" id="KW-0145">Chemotaxis</keyword>
<reference evidence="15" key="1">
    <citation type="submission" date="2014-09" db="EMBL/GenBank/DDBJ databases">
        <authorList>
            <person name="Gomez-Valero L."/>
        </authorList>
    </citation>
    <scope>NUCLEOTIDE SEQUENCE [LARGE SCALE GENOMIC DNA]</scope>
    <source>
        <strain evidence="15">ATCC700992</strain>
    </source>
</reference>
<dbReference type="GO" id="GO:0005886">
    <property type="term" value="C:plasma membrane"/>
    <property type="evidence" value="ECO:0007669"/>
    <property type="project" value="UniProtKB-SubCell"/>
</dbReference>
<keyword evidence="8 11" id="KW-0975">Bacterial flagellum</keyword>
<evidence type="ECO:0000256" key="3">
    <source>
        <dbReference type="ARBA" id="ARBA00022475"/>
    </source>
</evidence>
<dbReference type="InterPro" id="IPR028976">
    <property type="entry name" value="CheC-like_sf"/>
</dbReference>
<dbReference type="STRING" id="1212491.LFA_1030"/>
<dbReference type="PIRSF" id="PIRSF002888">
    <property type="entry name" value="FliM"/>
    <property type="match status" value="1"/>
</dbReference>
<evidence type="ECO:0000259" key="13">
    <source>
        <dbReference type="Pfam" id="PF01052"/>
    </source>
</evidence>
<dbReference type="AlphaFoldDB" id="A0A098G3A1"/>
<evidence type="ECO:0000256" key="6">
    <source>
        <dbReference type="ARBA" id="ARBA00022779"/>
    </source>
</evidence>
<keyword evidence="7 11" id="KW-0472">Membrane</keyword>
<keyword evidence="15" id="KW-1185">Reference proteome</keyword>
<evidence type="ECO:0000256" key="7">
    <source>
        <dbReference type="ARBA" id="ARBA00023136"/>
    </source>
</evidence>
<keyword evidence="14" id="KW-0282">Flagellum</keyword>
<feature type="compositionally biased region" description="Acidic residues" evidence="12">
    <location>
        <begin position="24"/>
        <end position="50"/>
    </location>
</feature>
<comment type="similarity">
    <text evidence="1 11">Belongs to the FliM family.</text>
</comment>
<evidence type="ECO:0000256" key="4">
    <source>
        <dbReference type="ARBA" id="ARBA00022500"/>
    </source>
</evidence>
<evidence type="ECO:0000256" key="5">
    <source>
        <dbReference type="ARBA" id="ARBA00022519"/>
    </source>
</evidence>
<feature type="domain" description="Flagellar motor switch protein FliN-like C-terminal" evidence="13">
    <location>
        <begin position="292"/>
        <end position="361"/>
    </location>
</feature>
<evidence type="ECO:0000256" key="10">
    <source>
        <dbReference type="NCBIfam" id="TIGR01397"/>
    </source>
</evidence>
<comment type="function">
    <text evidence="9 11">FliM is one of three proteins (FliG, FliN, FliM) that forms the rotor-mounted switch complex (C ring), located at the base of the basal body. This complex interacts with the CheY and CheZ chemotaxis proteins, in addition to contacting components of the motor that determine the direction of flagellar rotation.</text>
</comment>
<dbReference type="Pfam" id="PF02154">
    <property type="entry name" value="FliM"/>
    <property type="match status" value="1"/>
</dbReference>
<evidence type="ECO:0000256" key="2">
    <source>
        <dbReference type="ARBA" id="ARBA00021898"/>
    </source>
</evidence>
<dbReference type="SUPFAM" id="SSF101801">
    <property type="entry name" value="Surface presentation of antigens (SPOA)"/>
    <property type="match status" value="1"/>
</dbReference>
<dbReference type="PANTHER" id="PTHR30034">
    <property type="entry name" value="FLAGELLAR MOTOR SWITCH PROTEIN FLIM"/>
    <property type="match status" value="1"/>
</dbReference>
<dbReference type="GO" id="GO:0071978">
    <property type="term" value="P:bacterial-type flagellum-dependent swarming motility"/>
    <property type="evidence" value="ECO:0007669"/>
    <property type="project" value="TreeGrafter"/>
</dbReference>
<sequence>MVSEANGLLMAEKDVLSQEEIDALLESVDDLTEGDSGEQDASEELNEEQSEQLVDSSDQESEALDDTSTKGPEAGVKTLNFTSQKRIVKGQLPVLDKIYDRAIRYFASDVYQLTAKDFEIKQDPLLIVKHREFMSGLPNPSLMNIYKFKPLRGKGIILFDNVFVYDLVDYYFGGSSQFYAQKDKTDFTATELRVMEAVYKKFAANLIHAWEPIMKLDLMKVNEETNPQLVNIAEPDEMLLVGRFTLDFGKEKGSFYIILPYSMLEPIKQQLELGASRPDDEIDPNWIKSLKEELMDVELTISSAMAQASSTLGSVMSWQVNDFIPLEMSEVVTLDIEGTPSFTATMGSANEKRALKIIKTISY</sequence>
<dbReference type="Proteomes" id="UP000032430">
    <property type="component" value="Chromosome I"/>
</dbReference>